<dbReference type="AlphaFoldDB" id="A0A1G5ZFL3"/>
<evidence type="ECO:0000313" key="7">
    <source>
        <dbReference type="EMBL" id="SDA93681.1"/>
    </source>
</evidence>
<dbReference type="GO" id="GO:1990281">
    <property type="term" value="C:efflux pump complex"/>
    <property type="evidence" value="ECO:0007669"/>
    <property type="project" value="TreeGrafter"/>
</dbReference>
<accession>A0A1G5ZFL3</accession>
<dbReference type="PANTHER" id="PTHR30469:SF33">
    <property type="entry name" value="SLR1207 PROTEIN"/>
    <property type="match status" value="1"/>
</dbReference>
<organism evidence="7 8">
    <name type="scientific">Mesorhizobium qingshengii</name>
    <dbReference type="NCBI Taxonomy" id="1165689"/>
    <lineage>
        <taxon>Bacteria</taxon>
        <taxon>Pseudomonadati</taxon>
        <taxon>Pseudomonadota</taxon>
        <taxon>Alphaproteobacteria</taxon>
        <taxon>Hyphomicrobiales</taxon>
        <taxon>Phyllobacteriaceae</taxon>
        <taxon>Mesorhizobium</taxon>
    </lineage>
</organism>
<feature type="transmembrane region" description="Helical" evidence="3">
    <location>
        <begin position="33"/>
        <end position="50"/>
    </location>
</feature>
<name>A0A1G5ZFL3_9HYPH</name>
<evidence type="ECO:0000256" key="2">
    <source>
        <dbReference type="SAM" id="Coils"/>
    </source>
</evidence>
<dbReference type="Pfam" id="PF25917">
    <property type="entry name" value="BSH_RND"/>
    <property type="match status" value="1"/>
</dbReference>
<feature type="domain" description="Multidrug resistance protein MdtA-like barrel-sandwich hybrid" evidence="5">
    <location>
        <begin position="86"/>
        <end position="239"/>
    </location>
</feature>
<dbReference type="SUPFAM" id="SSF111369">
    <property type="entry name" value="HlyD-like secretion proteins"/>
    <property type="match status" value="1"/>
</dbReference>
<dbReference type="InterPro" id="IPR058792">
    <property type="entry name" value="Beta-barrel_RND_2"/>
</dbReference>
<dbReference type="Proteomes" id="UP000198588">
    <property type="component" value="Unassembled WGS sequence"/>
</dbReference>
<feature type="coiled-coil region" evidence="2">
    <location>
        <begin position="171"/>
        <end position="198"/>
    </location>
</feature>
<dbReference type="InterPro" id="IPR006143">
    <property type="entry name" value="RND_pump_MFP"/>
</dbReference>
<dbReference type="Gene3D" id="2.40.50.100">
    <property type="match status" value="2"/>
</dbReference>
<proteinExistence type="inferred from homology"/>
<dbReference type="InterPro" id="IPR058624">
    <property type="entry name" value="MdtA-like_HH"/>
</dbReference>
<dbReference type="Gene3D" id="2.40.30.170">
    <property type="match status" value="1"/>
</dbReference>
<evidence type="ECO:0000259" key="5">
    <source>
        <dbReference type="Pfam" id="PF25917"/>
    </source>
</evidence>
<gene>
    <name evidence="7" type="ORF">SAMN02927914_04981</name>
</gene>
<dbReference type="PANTHER" id="PTHR30469">
    <property type="entry name" value="MULTIDRUG RESISTANCE PROTEIN MDTA"/>
    <property type="match status" value="1"/>
</dbReference>
<evidence type="ECO:0000259" key="6">
    <source>
        <dbReference type="Pfam" id="PF25954"/>
    </source>
</evidence>
<evidence type="ECO:0000256" key="1">
    <source>
        <dbReference type="ARBA" id="ARBA00009477"/>
    </source>
</evidence>
<dbReference type="EMBL" id="FMXM01000019">
    <property type="protein sequence ID" value="SDA93681.1"/>
    <property type="molecule type" value="Genomic_DNA"/>
</dbReference>
<keyword evidence="2" id="KW-0175">Coiled coil</keyword>
<evidence type="ECO:0000259" key="4">
    <source>
        <dbReference type="Pfam" id="PF25876"/>
    </source>
</evidence>
<dbReference type="NCBIfam" id="TIGR01730">
    <property type="entry name" value="RND_mfp"/>
    <property type="match status" value="1"/>
</dbReference>
<reference evidence="7 8" key="1">
    <citation type="submission" date="2016-10" db="EMBL/GenBank/DDBJ databases">
        <authorList>
            <person name="de Groot N.N."/>
        </authorList>
    </citation>
    <scope>NUCLEOTIDE SEQUENCE [LARGE SCALE GENOMIC DNA]</scope>
    <source>
        <strain evidence="7 8">CGMCC 1.12097</strain>
    </source>
</reference>
<dbReference type="Pfam" id="PF25954">
    <property type="entry name" value="Beta-barrel_RND_2"/>
    <property type="match status" value="1"/>
</dbReference>
<comment type="similarity">
    <text evidence="1">Belongs to the membrane fusion protein (MFP) (TC 8.A.1) family.</text>
</comment>
<keyword evidence="3" id="KW-0472">Membrane</keyword>
<evidence type="ECO:0000256" key="3">
    <source>
        <dbReference type="SAM" id="Phobius"/>
    </source>
</evidence>
<keyword evidence="3" id="KW-1133">Transmembrane helix</keyword>
<dbReference type="GO" id="GO:0015562">
    <property type="term" value="F:efflux transmembrane transporter activity"/>
    <property type="evidence" value="ECO:0007669"/>
    <property type="project" value="TreeGrafter"/>
</dbReference>
<feature type="domain" description="CusB-like beta-barrel" evidence="6">
    <location>
        <begin position="253"/>
        <end position="325"/>
    </location>
</feature>
<feature type="domain" description="Multidrug resistance protein MdtA-like alpha-helical hairpin" evidence="4">
    <location>
        <begin position="133"/>
        <end position="199"/>
    </location>
</feature>
<keyword evidence="3" id="KW-0812">Transmembrane</keyword>
<dbReference type="Pfam" id="PF25876">
    <property type="entry name" value="HH_MFP_RND"/>
    <property type="match status" value="1"/>
</dbReference>
<dbReference type="RefSeq" id="WP_091583615.1">
    <property type="nucleotide sequence ID" value="NZ_FMXM01000019.1"/>
</dbReference>
<dbReference type="InterPro" id="IPR058625">
    <property type="entry name" value="MdtA-like_BSH"/>
</dbReference>
<dbReference type="STRING" id="1165689.SAMN02927914_04981"/>
<evidence type="ECO:0000313" key="8">
    <source>
        <dbReference type="Proteomes" id="UP000198588"/>
    </source>
</evidence>
<sequence>MLAPNPEATNPEMEEILKIGPSSGWWPRKRASLLWLALVVLVLATGGWWWSAHQAVSSLQYQTVAAKRGGLTVSVSATGTVDPITQVQVGSELSGRVKSVLVDYNAKVTAGQVLAEIDTDKLIAETNHTRAQLDAMKADVVQKQAAFTQTENDLARLRPLVLHDFASRQELETAESARDQAEAVLNSARAQVKVSEADLAANQTDLDKAVIRSPIDGIVLDRNVDPGQTVAASLQAPVLFTIAGDLSQMQLLVDVDEADAGSVREGQDATFTVEAFPDRHFAAKVVQLRYAPVTVSGVVTYKSVLSVDNASLALRPGMTVAAEIITQRVEDTLLIPNAALRYAPPKAADATDNRNWLVKLMPRPPTQAQTELSDNLPPGQKRIWVLKDNAASPLLITPGATDGNWTQVLEGDLQDGNLVIVDLTGSD</sequence>
<dbReference type="OrthoDB" id="9791520at2"/>
<protein>
    <submittedName>
        <fullName evidence="7">HlyD family secretion protein</fullName>
    </submittedName>
</protein>